<sequence length="85" mass="9486">MENKPLNLRLWLLGVGSPRLTESECAVGLFVSLRDRGFCALIYDSGGFGVLDFSKIVCLFNFCLFTSKRQVKKAITSWDDSYALG</sequence>
<gene>
    <name evidence="1" type="ORF">ORAREDHAP_LOCUS36163</name>
</gene>
<accession>A0A6J5XLI5</accession>
<dbReference type="AlphaFoldDB" id="A0A6J5XLI5"/>
<dbReference type="Proteomes" id="UP000507245">
    <property type="component" value="Unassembled WGS sequence"/>
</dbReference>
<evidence type="ECO:0000313" key="1">
    <source>
        <dbReference type="EMBL" id="CAB4313297.1"/>
    </source>
</evidence>
<evidence type="ECO:0000313" key="2">
    <source>
        <dbReference type="Proteomes" id="UP000507245"/>
    </source>
</evidence>
<organism evidence="1 2">
    <name type="scientific">Prunus armeniaca</name>
    <name type="common">Apricot</name>
    <name type="synonym">Armeniaca vulgaris</name>
    <dbReference type="NCBI Taxonomy" id="36596"/>
    <lineage>
        <taxon>Eukaryota</taxon>
        <taxon>Viridiplantae</taxon>
        <taxon>Streptophyta</taxon>
        <taxon>Embryophyta</taxon>
        <taxon>Tracheophyta</taxon>
        <taxon>Spermatophyta</taxon>
        <taxon>Magnoliopsida</taxon>
        <taxon>eudicotyledons</taxon>
        <taxon>Gunneridae</taxon>
        <taxon>Pentapetalae</taxon>
        <taxon>rosids</taxon>
        <taxon>fabids</taxon>
        <taxon>Rosales</taxon>
        <taxon>Rosaceae</taxon>
        <taxon>Amygdaloideae</taxon>
        <taxon>Amygdaleae</taxon>
        <taxon>Prunus</taxon>
    </lineage>
</organism>
<proteinExistence type="predicted"/>
<protein>
    <submittedName>
        <fullName evidence="1">Uncharacterized protein</fullName>
    </submittedName>
</protein>
<keyword evidence="2" id="KW-1185">Reference proteome</keyword>
<dbReference type="EMBL" id="CAEKKB010000006">
    <property type="protein sequence ID" value="CAB4313297.1"/>
    <property type="molecule type" value="Genomic_DNA"/>
</dbReference>
<reference evidence="2" key="1">
    <citation type="journal article" date="2020" name="Genome Biol.">
        <title>Gamete binning: chromosome-level and haplotype-resolved genome assembly enabled by high-throughput single-cell sequencing of gamete genomes.</title>
        <authorList>
            <person name="Campoy J.A."/>
            <person name="Sun H."/>
            <person name="Goel M."/>
            <person name="Jiao W.-B."/>
            <person name="Folz-Donahue K."/>
            <person name="Wang N."/>
            <person name="Rubio M."/>
            <person name="Liu C."/>
            <person name="Kukat C."/>
            <person name="Ruiz D."/>
            <person name="Huettel B."/>
            <person name="Schneeberger K."/>
        </authorList>
    </citation>
    <scope>NUCLEOTIDE SEQUENCE [LARGE SCALE GENOMIC DNA]</scope>
    <source>
        <strain evidence="2">cv. Rojo Pasion</strain>
    </source>
</reference>
<name>A0A6J5XLI5_PRUAR</name>